<gene>
    <name evidence="1" type="ORF">KL86DYS2_12848</name>
</gene>
<evidence type="ECO:0000313" key="1">
    <source>
        <dbReference type="EMBL" id="SBW05754.1"/>
    </source>
</evidence>
<sequence length="71" mass="8232">MVEAETLKTVVEIEAVKTSALAQISEHEKALIIIHQNTLIRIKDGVDENQNILKYPFIRKAPNFKIRCFFY</sequence>
<organism evidence="1">
    <name type="scientific">uncultured Dysgonomonas sp</name>
    <dbReference type="NCBI Taxonomy" id="206096"/>
    <lineage>
        <taxon>Bacteria</taxon>
        <taxon>Pseudomonadati</taxon>
        <taxon>Bacteroidota</taxon>
        <taxon>Bacteroidia</taxon>
        <taxon>Bacteroidales</taxon>
        <taxon>Dysgonomonadaceae</taxon>
        <taxon>Dysgonomonas</taxon>
        <taxon>environmental samples</taxon>
    </lineage>
</organism>
<dbReference type="EMBL" id="FLUL01000001">
    <property type="protein sequence ID" value="SBW05754.1"/>
    <property type="molecule type" value="Genomic_DNA"/>
</dbReference>
<name>A0A212K206_9BACT</name>
<reference evidence="1" key="1">
    <citation type="submission" date="2016-04" db="EMBL/GenBank/DDBJ databases">
        <authorList>
            <person name="Evans L.H."/>
            <person name="Alamgir A."/>
            <person name="Owens N."/>
            <person name="Weber N.D."/>
            <person name="Virtaneva K."/>
            <person name="Barbian K."/>
            <person name="Babar A."/>
            <person name="Rosenke K."/>
        </authorList>
    </citation>
    <scope>NUCLEOTIDE SEQUENCE</scope>
    <source>
        <strain evidence="1">86-2</strain>
    </source>
</reference>
<protein>
    <submittedName>
        <fullName evidence="1">Uncharacterized protein</fullName>
    </submittedName>
</protein>
<dbReference type="AlphaFoldDB" id="A0A212K206"/>
<accession>A0A212K206</accession>
<proteinExistence type="predicted"/>